<evidence type="ECO:0000256" key="1">
    <source>
        <dbReference type="SAM" id="SignalP"/>
    </source>
</evidence>
<dbReference type="PROSITE" id="PS51257">
    <property type="entry name" value="PROKAR_LIPOPROTEIN"/>
    <property type="match status" value="1"/>
</dbReference>
<proteinExistence type="predicted"/>
<protein>
    <recommendedName>
        <fullName evidence="4">WxL domain-containing protein</fullName>
    </recommendedName>
</protein>
<name>G5IIW2_9FIRM</name>
<dbReference type="PATRIC" id="fig|742737.3.peg.3420"/>
<keyword evidence="1" id="KW-0732">Signal</keyword>
<sequence>MRKNRKQITALVLAMGMTAAGCMTGYAALDVDPTEAAANPSTVTGDNGSAVSELIGQIDATTLSVTLPLKAGFNIDPTIYTEDDVTTQIGGKQSAKYKIINNSAVPVYVYISQVGTNKDKDGAAYAGAVTDMKLVTTKAGLSAPHSVMLAVKDATVDVSAIKPGTGDDGFWLEEKGAGDNYKYMLNGDKGKIAAKSGSTPTELNLKVYGLTKTGWNHQDKFAVTPTFMVTTTEPTV</sequence>
<dbReference type="Proteomes" id="UP000005384">
    <property type="component" value="Unassembled WGS sequence"/>
</dbReference>
<reference evidence="2 3" key="1">
    <citation type="submission" date="2011-08" db="EMBL/GenBank/DDBJ databases">
        <title>The Genome Sequence of Clostridium hathewayi WAL-18680.</title>
        <authorList>
            <consortium name="The Broad Institute Genome Sequencing Platform"/>
            <person name="Earl A."/>
            <person name="Ward D."/>
            <person name="Feldgarden M."/>
            <person name="Gevers D."/>
            <person name="Finegold S.M."/>
            <person name="Summanen P.H."/>
            <person name="Molitoris D.R."/>
            <person name="Song M."/>
            <person name="Daigneault M."/>
            <person name="Allen-Vercoe E."/>
            <person name="Young S.K."/>
            <person name="Zeng Q."/>
            <person name="Gargeya S."/>
            <person name="Fitzgerald M."/>
            <person name="Haas B."/>
            <person name="Abouelleil A."/>
            <person name="Alvarado L."/>
            <person name="Arachchi H.M."/>
            <person name="Berlin A."/>
            <person name="Brown A."/>
            <person name="Chapman S.B."/>
            <person name="Chen Z."/>
            <person name="Dunbar C."/>
            <person name="Freedman E."/>
            <person name="Gearin G."/>
            <person name="Gellesch M."/>
            <person name="Goldberg J."/>
            <person name="Griggs A."/>
            <person name="Gujja S."/>
            <person name="Heiman D."/>
            <person name="Howarth C."/>
            <person name="Larson L."/>
            <person name="Lui A."/>
            <person name="MacDonald P.J.P."/>
            <person name="Montmayeur A."/>
            <person name="Murphy C."/>
            <person name="Neiman D."/>
            <person name="Pearson M."/>
            <person name="Priest M."/>
            <person name="Roberts A."/>
            <person name="Saif S."/>
            <person name="Shea T."/>
            <person name="Shenoy N."/>
            <person name="Sisk P."/>
            <person name="Stolte C."/>
            <person name="Sykes S."/>
            <person name="Wortman J."/>
            <person name="Nusbaum C."/>
            <person name="Birren B."/>
        </authorList>
    </citation>
    <scope>NUCLEOTIDE SEQUENCE [LARGE SCALE GENOMIC DNA]</scope>
    <source>
        <strain evidence="2 3">WAL-18680</strain>
    </source>
</reference>
<organism evidence="2 3">
    <name type="scientific">Hungatella hathewayi WAL-18680</name>
    <dbReference type="NCBI Taxonomy" id="742737"/>
    <lineage>
        <taxon>Bacteria</taxon>
        <taxon>Bacillati</taxon>
        <taxon>Bacillota</taxon>
        <taxon>Clostridia</taxon>
        <taxon>Lachnospirales</taxon>
        <taxon>Lachnospiraceae</taxon>
        <taxon>Hungatella</taxon>
    </lineage>
</organism>
<dbReference type="AlphaFoldDB" id="G5IIW2"/>
<evidence type="ECO:0000313" key="3">
    <source>
        <dbReference type="Proteomes" id="UP000005384"/>
    </source>
</evidence>
<comment type="caution">
    <text evidence="2">The sequence shown here is derived from an EMBL/GenBank/DDBJ whole genome shotgun (WGS) entry which is preliminary data.</text>
</comment>
<accession>G5IIW2</accession>
<dbReference type="OrthoDB" id="9755774at2"/>
<dbReference type="RefSeq" id="WP_006781430.1">
    <property type="nucleotide sequence ID" value="NZ_CP040506.1"/>
</dbReference>
<evidence type="ECO:0008006" key="4">
    <source>
        <dbReference type="Google" id="ProtNLM"/>
    </source>
</evidence>
<feature type="chain" id="PRO_5039262623" description="WxL domain-containing protein" evidence="1">
    <location>
        <begin position="28"/>
        <end position="236"/>
    </location>
</feature>
<dbReference type="HOGENOM" id="CLU_103710_0_0_9"/>
<gene>
    <name evidence="2" type="ORF">HMPREF9473_03440</name>
</gene>
<evidence type="ECO:0000313" key="2">
    <source>
        <dbReference type="EMBL" id="EHI58566.1"/>
    </source>
</evidence>
<keyword evidence="3" id="KW-1185">Reference proteome</keyword>
<dbReference type="EMBL" id="ADLN01000095">
    <property type="protein sequence ID" value="EHI58566.1"/>
    <property type="molecule type" value="Genomic_DNA"/>
</dbReference>
<feature type="signal peptide" evidence="1">
    <location>
        <begin position="1"/>
        <end position="27"/>
    </location>
</feature>